<evidence type="ECO:0000313" key="4">
    <source>
        <dbReference type="Proteomes" id="UP000014634"/>
    </source>
</evidence>
<reference evidence="3 4" key="1">
    <citation type="submission" date="2013-04" db="EMBL/GenBank/DDBJ databases">
        <title>The Genome Sequence of Treponema medium ATCC 700293.</title>
        <authorList>
            <consortium name="The Broad Institute Genomics Platform"/>
            <person name="Earl A."/>
            <person name="Ward D."/>
            <person name="Feldgarden M."/>
            <person name="Gevers D."/>
            <person name="Leonetti C."/>
            <person name="Blanton J.M."/>
            <person name="Dewhirst F.E."/>
            <person name="Izard J."/>
            <person name="Walker B."/>
            <person name="Young S."/>
            <person name="Zeng Q."/>
            <person name="Gargeya S."/>
            <person name="Fitzgerald M."/>
            <person name="Haas B."/>
            <person name="Abouelleil A."/>
            <person name="Allen A.W."/>
            <person name="Alvarado L."/>
            <person name="Arachchi H.M."/>
            <person name="Berlin A.M."/>
            <person name="Chapman S.B."/>
            <person name="Gainer-Dewar J."/>
            <person name="Goldberg J."/>
            <person name="Griggs A."/>
            <person name="Gujja S."/>
            <person name="Hansen M."/>
            <person name="Howarth C."/>
            <person name="Imamovic A."/>
            <person name="Ireland A."/>
            <person name="Larimer J."/>
            <person name="McCowan C."/>
            <person name="Murphy C."/>
            <person name="Pearson M."/>
            <person name="Poon T.W."/>
            <person name="Priest M."/>
            <person name="Roberts A."/>
            <person name="Saif S."/>
            <person name="Shea T."/>
            <person name="Sisk P."/>
            <person name="Sykes S."/>
            <person name="Wortman J."/>
            <person name="Nusbaum C."/>
            <person name="Birren B."/>
        </authorList>
    </citation>
    <scope>NUCLEOTIDE SEQUENCE [LARGE SCALE GENOMIC DNA]</scope>
    <source>
        <strain evidence="3 4">ATCC 700293</strain>
    </source>
</reference>
<comment type="caution">
    <text evidence="3">The sequence shown here is derived from an EMBL/GenBank/DDBJ whole genome shotgun (WGS) entry which is preliminary data.</text>
</comment>
<organism evidence="3 4">
    <name type="scientific">Treponema medium ATCC 700293</name>
    <dbReference type="NCBI Taxonomy" id="1125700"/>
    <lineage>
        <taxon>Bacteria</taxon>
        <taxon>Pseudomonadati</taxon>
        <taxon>Spirochaetota</taxon>
        <taxon>Spirochaetia</taxon>
        <taxon>Spirochaetales</taxon>
        <taxon>Treponemataceae</taxon>
        <taxon>Treponema</taxon>
    </lineage>
</organism>
<keyword evidence="2" id="KW-0732">Signal</keyword>
<feature type="chain" id="PRO_5041715815" description="Ig-like domain-containing protein" evidence="2">
    <location>
        <begin position="25"/>
        <end position="833"/>
    </location>
</feature>
<evidence type="ECO:0000256" key="1">
    <source>
        <dbReference type="SAM" id="MobiDB-lite"/>
    </source>
</evidence>
<gene>
    <name evidence="3" type="ORF">HMPREF9195_00071</name>
</gene>
<sequence length="833" mass="90456">MKKLRLISVSILFAALCIIFTACNQGLTAGKGTGEVRIVIDNGATRAVNAEGMPQFDESNTKITVTGEDGNQLAEGTTSVTLTLDIGKKISIKVVVTTEAGEWRGTKEHTVTAGTNTVAVKLSKTPKSMKNILVDDVEQGAFGDATVTLKLANGETPIDHVQINGNYIIPVTARDGIGRIYMLYDKSGRHFTRFDTEGKIDFGFESAIMGVLPSTIEIKAMTVDPKTNRIFVVDGDKHVHAVTETGHNTFTRSDSVDLATLPDIVTADILTAVAAYNGELFLTVQRNRSPSLAKPNKLFACTAALSGTTLTLTEKNAAELDELRTSAVMNVPTQCTGLFADASGVYCLLREQRLDGGMLYYMVGALACYSRDDNTVTYLKKHPKAGTADAYLPFESASFANPVGFIGSDEDYIYIADDGINIKYLNENWRINGNKNRIAAFNRKTKEITFSDSDATWYAEKPGYKYPETPVLLWEKDTSGNFRYWVSTDGTSSAPAEATKIFQTTVPTNKITDIFCYDQEGNLYILWKESTVYCVTRFELKNGTYDFTQGAQLNLGITNKVVAIAADVSDGQKFLYCAAKVSAGYTIQQRTWASNFTSAAFTSYNVTLPSDKDVTALAANKDGVFVGVRAINVSPAGYTLSVNKYAKQDGVDKGTITVGELQLTPTEPSGPYPPYTKIESTINDLRIVDGMLYAITSKLEKRMAYRTGDYGTDEFKSSGRLYKIAEAASFSGNAMVLHAKYPVLPQGTSRQGVGYGFYRFIAVKPKKLVIASGGAYAIGGNALASSSTQPDRASDNKVMTYDLDGNLQEPEEKNAGGTFSQKLSVDGSGFNWE</sequence>
<feature type="region of interest" description="Disordered" evidence="1">
    <location>
        <begin position="804"/>
        <end position="833"/>
    </location>
</feature>
<evidence type="ECO:0000256" key="2">
    <source>
        <dbReference type="SAM" id="SignalP"/>
    </source>
</evidence>
<feature type="signal peptide" evidence="2">
    <location>
        <begin position="1"/>
        <end position="24"/>
    </location>
</feature>
<evidence type="ECO:0008006" key="5">
    <source>
        <dbReference type="Google" id="ProtNLM"/>
    </source>
</evidence>
<dbReference type="SUPFAM" id="SSF50998">
    <property type="entry name" value="Quinoprotein alcohol dehydrogenase-like"/>
    <property type="match status" value="1"/>
</dbReference>
<dbReference type="Proteomes" id="UP000014634">
    <property type="component" value="Unassembled WGS sequence"/>
</dbReference>
<dbReference type="AlphaFoldDB" id="A0AA87TFY7"/>
<name>A0AA87TFY7_TREMD</name>
<proteinExistence type="predicted"/>
<dbReference type="EMBL" id="ATFE01000001">
    <property type="protein sequence ID" value="EPF30059.1"/>
    <property type="molecule type" value="Genomic_DNA"/>
</dbReference>
<evidence type="ECO:0000313" key="3">
    <source>
        <dbReference type="EMBL" id="EPF30059.1"/>
    </source>
</evidence>
<protein>
    <recommendedName>
        <fullName evidence="5">Ig-like domain-containing protein</fullName>
    </recommendedName>
</protein>
<dbReference type="InterPro" id="IPR011047">
    <property type="entry name" value="Quinoprotein_ADH-like_sf"/>
</dbReference>
<accession>A0AA87TFY7</accession>
<dbReference type="RefSeq" id="WP_016522150.1">
    <property type="nucleotide sequence ID" value="NZ_KE332517.1"/>
</dbReference>
<dbReference type="PROSITE" id="PS51257">
    <property type="entry name" value="PROKAR_LIPOPROTEIN"/>
    <property type="match status" value="1"/>
</dbReference>